<dbReference type="PROSITE" id="PS01124">
    <property type="entry name" value="HTH_ARAC_FAMILY_2"/>
    <property type="match status" value="1"/>
</dbReference>
<comment type="caution">
    <text evidence="3">The sequence shown here is derived from an EMBL/GenBank/DDBJ whole genome shotgun (WGS) entry which is preliminary data.</text>
</comment>
<keyword evidence="1" id="KW-0238">DNA-binding</keyword>
<dbReference type="SMART" id="SM00342">
    <property type="entry name" value="HTH_ARAC"/>
    <property type="match status" value="1"/>
</dbReference>
<sequence length="290" mass="33250">MINNSNEKLVLFDAEDHITFLTNKVDTDYHSHNYIQITVGLDKLRLSSEETFAPNSKLCKCPVGISRNCKSSDKNFKICTEKNEFNTKGVILDSNTSHKLYGYNEWQLYLLINPESVFGETLRIKFLQEKEIYVLEEEDIDKIIQLDIQSVPRIISSEEYSKFIKGLKEVLNIPIYNSDCKIDNRIQEILSYIEAYPLDKLSVKDLSNAIFLSESRLSHLFKEEIGISLSSYILHEKLRKAFHLIFKGLSITDAAIEAGFSSSSHFTNSVRDKLGMTPSAIIKNSRYLQV</sequence>
<dbReference type="PANTHER" id="PTHR43280:SF27">
    <property type="entry name" value="TRANSCRIPTIONAL REGULATOR MTLR"/>
    <property type="match status" value="1"/>
</dbReference>
<proteinExistence type="predicted"/>
<dbReference type="PANTHER" id="PTHR43280">
    <property type="entry name" value="ARAC-FAMILY TRANSCRIPTIONAL REGULATOR"/>
    <property type="match status" value="1"/>
</dbReference>
<dbReference type="Pfam" id="PF12833">
    <property type="entry name" value="HTH_18"/>
    <property type="match status" value="1"/>
</dbReference>
<name>A0ABS6FXT7_9FIRM</name>
<dbReference type="RefSeq" id="WP_216414412.1">
    <property type="nucleotide sequence ID" value="NZ_JAHLQK010000001.1"/>
</dbReference>
<evidence type="ECO:0000313" key="3">
    <source>
        <dbReference type="EMBL" id="MBU5674894.1"/>
    </source>
</evidence>
<evidence type="ECO:0000259" key="2">
    <source>
        <dbReference type="PROSITE" id="PS01124"/>
    </source>
</evidence>
<dbReference type="InterPro" id="IPR018060">
    <property type="entry name" value="HTH_AraC"/>
</dbReference>
<evidence type="ECO:0000256" key="1">
    <source>
        <dbReference type="ARBA" id="ARBA00023125"/>
    </source>
</evidence>
<feature type="domain" description="HTH araC/xylS-type" evidence="2">
    <location>
        <begin position="187"/>
        <end position="284"/>
    </location>
</feature>
<dbReference type="EMBL" id="JAHLQK010000001">
    <property type="protein sequence ID" value="MBU5674894.1"/>
    <property type="molecule type" value="Genomic_DNA"/>
</dbReference>
<protein>
    <submittedName>
        <fullName evidence="3">AraC family transcriptional regulator</fullName>
    </submittedName>
</protein>
<evidence type="ECO:0000313" key="4">
    <source>
        <dbReference type="Proteomes" id="UP000779508"/>
    </source>
</evidence>
<organism evidence="3 4">
    <name type="scientific">Alkaliphilus flagellatus</name>
    <dbReference type="NCBI Taxonomy" id="2841507"/>
    <lineage>
        <taxon>Bacteria</taxon>
        <taxon>Bacillati</taxon>
        <taxon>Bacillota</taxon>
        <taxon>Clostridia</taxon>
        <taxon>Peptostreptococcales</taxon>
        <taxon>Natronincolaceae</taxon>
        <taxon>Alkaliphilus</taxon>
    </lineage>
</organism>
<dbReference type="Proteomes" id="UP000779508">
    <property type="component" value="Unassembled WGS sequence"/>
</dbReference>
<reference evidence="3 4" key="1">
    <citation type="submission" date="2021-06" db="EMBL/GenBank/DDBJ databases">
        <authorList>
            <person name="Sun Q."/>
            <person name="Li D."/>
        </authorList>
    </citation>
    <scope>NUCLEOTIDE SEQUENCE [LARGE SCALE GENOMIC DNA]</scope>
    <source>
        <strain evidence="3 4">MSJ-5</strain>
    </source>
</reference>
<gene>
    <name evidence="3" type="ORF">KQI88_00500</name>
</gene>
<accession>A0ABS6FXT7</accession>
<keyword evidence="4" id="KW-1185">Reference proteome</keyword>